<dbReference type="RefSeq" id="WP_169490685.1">
    <property type="nucleotide sequence ID" value="NZ_JABBGJ010000064.1"/>
</dbReference>
<dbReference type="Proteomes" id="UP000544134">
    <property type="component" value="Unassembled WGS sequence"/>
</dbReference>
<evidence type="ECO:0000256" key="1">
    <source>
        <dbReference type="SAM" id="MobiDB-lite"/>
    </source>
</evidence>
<dbReference type="Pfam" id="PF09299">
    <property type="entry name" value="Mu-transpos_C"/>
    <property type="match status" value="1"/>
</dbReference>
<feature type="domain" description="Integrase catalytic" evidence="2">
    <location>
        <begin position="158"/>
        <end position="345"/>
    </location>
</feature>
<gene>
    <name evidence="3" type="ORF">HHL24_39305</name>
</gene>
<dbReference type="EMBL" id="JABBGJ010000064">
    <property type="protein sequence ID" value="NMM03906.1"/>
    <property type="molecule type" value="Genomic_DNA"/>
</dbReference>
<dbReference type="PROSITE" id="PS50994">
    <property type="entry name" value="INTEGRASE"/>
    <property type="match status" value="1"/>
</dbReference>
<dbReference type="SUPFAM" id="SSF46689">
    <property type="entry name" value="Homeodomain-like"/>
    <property type="match status" value="1"/>
</dbReference>
<organism evidence="3 4">
    <name type="scientific">Paraburkholderia polaris</name>
    <dbReference type="NCBI Taxonomy" id="2728848"/>
    <lineage>
        <taxon>Bacteria</taxon>
        <taxon>Pseudomonadati</taxon>
        <taxon>Pseudomonadota</taxon>
        <taxon>Betaproteobacteria</taxon>
        <taxon>Burkholderiales</taxon>
        <taxon>Burkholderiaceae</taxon>
        <taxon>Paraburkholderia</taxon>
    </lineage>
</organism>
<reference evidence="3 4" key="1">
    <citation type="submission" date="2020-04" db="EMBL/GenBank/DDBJ databases">
        <title>Paraburkholderia sp. RP-4-7 isolated from soil.</title>
        <authorList>
            <person name="Dahal R.H."/>
        </authorList>
    </citation>
    <scope>NUCLEOTIDE SEQUENCE [LARGE SCALE GENOMIC DNA]</scope>
    <source>
        <strain evidence="3 4">RP-4-7</strain>
    </source>
</reference>
<dbReference type="InterPro" id="IPR009004">
    <property type="entry name" value="Transposase_Mu_C"/>
</dbReference>
<feature type="compositionally biased region" description="Basic and acidic residues" evidence="1">
    <location>
        <begin position="465"/>
        <end position="475"/>
    </location>
</feature>
<keyword evidence="4" id="KW-1185">Reference proteome</keyword>
<evidence type="ECO:0000313" key="4">
    <source>
        <dbReference type="Proteomes" id="UP000544134"/>
    </source>
</evidence>
<dbReference type="GO" id="GO:0015074">
    <property type="term" value="P:DNA integration"/>
    <property type="evidence" value="ECO:0007669"/>
    <property type="project" value="InterPro"/>
</dbReference>
<evidence type="ECO:0000259" key="2">
    <source>
        <dbReference type="PROSITE" id="PS50994"/>
    </source>
</evidence>
<dbReference type="AlphaFoldDB" id="A0A848IS70"/>
<dbReference type="SUPFAM" id="SSF53098">
    <property type="entry name" value="Ribonuclease H-like"/>
    <property type="match status" value="1"/>
</dbReference>
<dbReference type="SUPFAM" id="SSF50610">
    <property type="entry name" value="mu transposase, C-terminal domain"/>
    <property type="match status" value="1"/>
</dbReference>
<dbReference type="Pfam" id="PF00665">
    <property type="entry name" value="rve"/>
    <property type="match status" value="1"/>
</dbReference>
<dbReference type="GO" id="GO:0003676">
    <property type="term" value="F:nucleic acid binding"/>
    <property type="evidence" value="ECO:0007669"/>
    <property type="project" value="InterPro"/>
</dbReference>
<dbReference type="Gene3D" id="3.30.420.10">
    <property type="entry name" value="Ribonuclease H-like superfamily/Ribonuclease H"/>
    <property type="match status" value="1"/>
</dbReference>
<dbReference type="Gene3D" id="2.30.30.130">
    <property type="entry name" value="Transposase, Mu, C-terminal"/>
    <property type="match status" value="1"/>
</dbReference>
<dbReference type="InterPro" id="IPR012337">
    <property type="entry name" value="RNaseH-like_sf"/>
</dbReference>
<dbReference type="PANTHER" id="PTHR35004:SF6">
    <property type="entry name" value="TRANSPOSASE"/>
    <property type="match status" value="1"/>
</dbReference>
<comment type="caution">
    <text evidence="3">The sequence shown here is derived from an EMBL/GenBank/DDBJ whole genome shotgun (WGS) entry which is preliminary data.</text>
</comment>
<accession>A0A848IS70</accession>
<dbReference type="InterPro" id="IPR015126">
    <property type="entry name" value="Mu_I-gamma"/>
</dbReference>
<proteinExistence type="predicted"/>
<dbReference type="InterPro" id="IPR015378">
    <property type="entry name" value="Transposase-like_Mu_C"/>
</dbReference>
<dbReference type="Pfam" id="PF09039">
    <property type="entry name" value="HTH_Tnp_Mu_2"/>
    <property type="match status" value="1"/>
</dbReference>
<feature type="region of interest" description="Disordered" evidence="1">
    <location>
        <begin position="465"/>
        <end position="490"/>
    </location>
</feature>
<evidence type="ECO:0000313" key="3">
    <source>
        <dbReference type="EMBL" id="NMM03906.1"/>
    </source>
</evidence>
<dbReference type="InterPro" id="IPR036397">
    <property type="entry name" value="RNaseH_sf"/>
</dbReference>
<dbReference type="PANTHER" id="PTHR35004">
    <property type="entry name" value="TRANSPOSASE RV3428C-RELATED"/>
    <property type="match status" value="1"/>
</dbReference>
<dbReference type="Gene3D" id="1.10.10.60">
    <property type="entry name" value="Homeodomain-like"/>
    <property type="match status" value="1"/>
</dbReference>
<dbReference type="InterPro" id="IPR009057">
    <property type="entry name" value="Homeodomain-like_sf"/>
</dbReference>
<sequence>MTSGSGGKSDLTGLAAVRLKESMTRFAVLRPHLEDGVPLSRAAADADISIRTAERWLTRYLGGGLVGLARSARSDRGSRKLSAEMVGLIEGMALRKPRPSAATLHRRIVEVAQQQGWSPPSYSSIHSIVAALDPALVTLAHEGHAAFRNRFEMVYRHRAEIPNAIWQADHTEFDILILDSNGAPVRPWLTTVIDDHSRAVAGYMVFLGAPSSLQTSLALRQAIWRKSDSQWPVSGIPDVLYIDHGSDFTSTHLEQVAADLHFQIVYSAVARPQGRGKVERLFGTLNTELLPELPGHLRGGKPATPPKLSLSELDAAVGAFIIGTYNTRVHSETGTTPIRSWVGNGWLPRMPDSLEDLDMLLVMVAKSRVIHRDGIHFQGLRYLAPTLAAYVGEPITIRYDPRDLAEIRVFHRNRFLCRAVSPEHEAETVTLKDIQTARTNHRRSLRSQINERITRVVDFLPDRARESDRQPEVEHRKRHVKLHTYREDKS</sequence>
<dbReference type="InterPro" id="IPR001584">
    <property type="entry name" value="Integrase_cat-core"/>
</dbReference>
<protein>
    <submittedName>
        <fullName evidence="3">DDE-type integrase/transposase/recombinase</fullName>
    </submittedName>
</protein>
<name>A0A848IS70_9BURK</name>